<proteinExistence type="predicted"/>
<accession>A0A0V1C887</accession>
<comment type="caution">
    <text evidence="2">The sequence shown here is derived from an EMBL/GenBank/DDBJ whole genome shotgun (WGS) entry which is preliminary data.</text>
</comment>
<sequence length="49" mass="5524">MAILQTFNKPGGARRISTPMHTTLLRSPHRRPPFTAGRPTKSTFQFEDA</sequence>
<dbReference type="AlphaFoldDB" id="A0A0V1C887"/>
<reference evidence="2 3" key="1">
    <citation type="submission" date="2015-01" db="EMBL/GenBank/DDBJ databases">
        <title>Evolution of Trichinella species and genotypes.</title>
        <authorList>
            <person name="Korhonen P.K."/>
            <person name="Edoardo P."/>
            <person name="Giuseppe L.R."/>
            <person name="Gasser R.B."/>
        </authorList>
    </citation>
    <scope>NUCLEOTIDE SEQUENCE [LARGE SCALE GENOMIC DNA]</scope>
    <source>
        <strain evidence="2">ISS120</strain>
    </source>
</reference>
<evidence type="ECO:0000256" key="1">
    <source>
        <dbReference type="SAM" id="MobiDB-lite"/>
    </source>
</evidence>
<gene>
    <name evidence="2" type="ORF">T03_15458</name>
</gene>
<protein>
    <submittedName>
        <fullName evidence="2">Uncharacterized protein</fullName>
    </submittedName>
</protein>
<dbReference type="Proteomes" id="UP000054653">
    <property type="component" value="Unassembled WGS sequence"/>
</dbReference>
<keyword evidence="3" id="KW-1185">Reference proteome</keyword>
<feature type="region of interest" description="Disordered" evidence="1">
    <location>
        <begin position="24"/>
        <end position="49"/>
    </location>
</feature>
<organism evidence="2 3">
    <name type="scientific">Trichinella britovi</name>
    <name type="common">Parasitic roundworm</name>
    <dbReference type="NCBI Taxonomy" id="45882"/>
    <lineage>
        <taxon>Eukaryota</taxon>
        <taxon>Metazoa</taxon>
        <taxon>Ecdysozoa</taxon>
        <taxon>Nematoda</taxon>
        <taxon>Enoplea</taxon>
        <taxon>Dorylaimia</taxon>
        <taxon>Trichinellida</taxon>
        <taxon>Trichinellidae</taxon>
        <taxon>Trichinella</taxon>
    </lineage>
</organism>
<evidence type="ECO:0000313" key="3">
    <source>
        <dbReference type="Proteomes" id="UP000054653"/>
    </source>
</evidence>
<name>A0A0V1C887_TRIBR</name>
<dbReference type="EMBL" id="JYDI01000400">
    <property type="protein sequence ID" value="KRY45164.1"/>
    <property type="molecule type" value="Genomic_DNA"/>
</dbReference>
<evidence type="ECO:0000313" key="2">
    <source>
        <dbReference type="EMBL" id="KRY45164.1"/>
    </source>
</evidence>
<feature type="compositionally biased region" description="Polar residues" evidence="1">
    <location>
        <begin position="40"/>
        <end position="49"/>
    </location>
</feature>